<keyword evidence="1" id="KW-0472">Membrane</keyword>
<gene>
    <name evidence="2" type="primary">spoIIM</name>
    <name evidence="2" type="ORF">HSEST_0019</name>
</gene>
<evidence type="ECO:0000256" key="1">
    <source>
        <dbReference type="SAM" id="Phobius"/>
    </source>
</evidence>
<evidence type="ECO:0000313" key="2">
    <source>
        <dbReference type="EMBL" id="QSG13582.1"/>
    </source>
</evidence>
<accession>A0A897NLG0</accession>
<evidence type="ECO:0000313" key="3">
    <source>
        <dbReference type="Proteomes" id="UP000663292"/>
    </source>
</evidence>
<keyword evidence="3" id="KW-1185">Reference proteome</keyword>
<keyword evidence="1" id="KW-1133">Transmembrane helix</keyword>
<protein>
    <submittedName>
        <fullName evidence="2">Putative membrane protein, a component ofa putative membrane remodelling system</fullName>
    </submittedName>
</protein>
<dbReference type="Proteomes" id="UP000663292">
    <property type="component" value="Chromosome"/>
</dbReference>
<feature type="transmembrane region" description="Helical" evidence="1">
    <location>
        <begin position="30"/>
        <end position="53"/>
    </location>
</feature>
<dbReference type="EMBL" id="CP064791">
    <property type="protein sequence ID" value="QSG13582.1"/>
    <property type="molecule type" value="Genomic_DNA"/>
</dbReference>
<keyword evidence="1" id="KW-0812">Transmembrane</keyword>
<reference evidence="2 3" key="1">
    <citation type="submission" date="2020-11" db="EMBL/GenBank/DDBJ databases">
        <title>Carbohydrate-dependent, anaerobic sulfur respiration: A novel catabolism in halophilic archaea.</title>
        <authorList>
            <person name="Sorokin D.Y."/>
            <person name="Messina E."/>
            <person name="Smedile F."/>
            <person name="La Cono V."/>
            <person name="Hallsworth J.E."/>
            <person name="Yakimov M.M."/>
        </authorList>
    </citation>
    <scope>NUCLEOTIDE SEQUENCE [LARGE SCALE GENOMIC DNA]</scope>
    <source>
        <strain evidence="2 3">HSR-Est</strain>
    </source>
</reference>
<organism evidence="2 3">
    <name type="scientific">Halapricum desulfuricans</name>
    <dbReference type="NCBI Taxonomy" id="2841257"/>
    <lineage>
        <taxon>Archaea</taxon>
        <taxon>Methanobacteriati</taxon>
        <taxon>Methanobacteriota</taxon>
        <taxon>Stenosarchaea group</taxon>
        <taxon>Halobacteria</taxon>
        <taxon>Halobacteriales</taxon>
        <taxon>Haloarculaceae</taxon>
        <taxon>Halapricum</taxon>
    </lineage>
</organism>
<dbReference type="AlphaFoldDB" id="A0A897NLG0"/>
<proteinExistence type="predicted"/>
<name>A0A897NLG0_9EURY</name>
<sequence>MVLPLQIINYLRGINDRLISRESNVETATYLALSFVLIVVAAWIEATVSLSIAA</sequence>